<accession>A0A9W7B6G7</accession>
<dbReference type="AlphaFoldDB" id="A0A9W7B6G7"/>
<organism evidence="4 5">
    <name type="scientific">Triparma strigata</name>
    <dbReference type="NCBI Taxonomy" id="1606541"/>
    <lineage>
        <taxon>Eukaryota</taxon>
        <taxon>Sar</taxon>
        <taxon>Stramenopiles</taxon>
        <taxon>Ochrophyta</taxon>
        <taxon>Bolidophyceae</taxon>
        <taxon>Parmales</taxon>
        <taxon>Triparmaceae</taxon>
        <taxon>Triparma</taxon>
    </lineage>
</organism>
<dbReference type="Pfam" id="PF14186">
    <property type="entry name" value="Aida_C2"/>
    <property type="match status" value="1"/>
</dbReference>
<dbReference type="EMBL" id="BRXY01000249">
    <property type="protein sequence ID" value="GMH80739.1"/>
    <property type="molecule type" value="Genomic_DNA"/>
</dbReference>
<dbReference type="GO" id="GO:0035091">
    <property type="term" value="F:phosphatidylinositol binding"/>
    <property type="evidence" value="ECO:0007669"/>
    <property type="project" value="TreeGrafter"/>
</dbReference>
<dbReference type="Gene3D" id="2.60.40.150">
    <property type="entry name" value="C2 domain"/>
    <property type="match status" value="1"/>
</dbReference>
<feature type="domain" description="C2 Aida-type" evidence="3">
    <location>
        <begin position="240"/>
        <end position="390"/>
    </location>
</feature>
<evidence type="ECO:0000259" key="3">
    <source>
        <dbReference type="PROSITE" id="PS51911"/>
    </source>
</evidence>
<dbReference type="Proteomes" id="UP001165085">
    <property type="component" value="Unassembled WGS sequence"/>
</dbReference>
<protein>
    <recommendedName>
        <fullName evidence="3">C2 Aida-type domain-containing protein</fullName>
    </recommendedName>
</protein>
<dbReference type="Gene3D" id="1.20.120.360">
    <property type="entry name" value="Axin interactor, dorsalization-associated protein, N-terminal domain"/>
    <property type="match status" value="1"/>
</dbReference>
<evidence type="ECO:0000256" key="1">
    <source>
        <dbReference type="ARBA" id="ARBA00007205"/>
    </source>
</evidence>
<dbReference type="Pfam" id="PF08910">
    <property type="entry name" value="Aida_N"/>
    <property type="match status" value="1"/>
</dbReference>
<evidence type="ECO:0000256" key="2">
    <source>
        <dbReference type="ARBA" id="ARBA00022473"/>
    </source>
</evidence>
<dbReference type="InterPro" id="IPR036818">
    <property type="entry name" value="AIDA_N_sf"/>
</dbReference>
<gene>
    <name evidence="4" type="ORF">TrST_g14357</name>
</gene>
<dbReference type="InterPro" id="IPR035892">
    <property type="entry name" value="C2_domain_sf"/>
</dbReference>
<comment type="similarity">
    <text evidence="1">Belongs to the AIDA family.</text>
</comment>
<evidence type="ECO:0000313" key="5">
    <source>
        <dbReference type="Proteomes" id="UP001165085"/>
    </source>
</evidence>
<dbReference type="OrthoDB" id="428576at2759"/>
<reference evidence="5" key="1">
    <citation type="journal article" date="2023" name="Commun. Biol.">
        <title>Genome analysis of Parmales, the sister group of diatoms, reveals the evolutionary specialization of diatoms from phago-mixotrophs to photoautotrophs.</title>
        <authorList>
            <person name="Ban H."/>
            <person name="Sato S."/>
            <person name="Yoshikawa S."/>
            <person name="Yamada K."/>
            <person name="Nakamura Y."/>
            <person name="Ichinomiya M."/>
            <person name="Sato N."/>
            <person name="Blanc-Mathieu R."/>
            <person name="Endo H."/>
            <person name="Kuwata A."/>
            <person name="Ogata H."/>
        </authorList>
    </citation>
    <scope>NUCLEOTIDE SEQUENCE [LARGE SCALE GENOMIC DNA]</scope>
    <source>
        <strain evidence="5">NIES 3701</strain>
    </source>
</reference>
<name>A0A9W7B6G7_9STRA</name>
<dbReference type="PANTHER" id="PTHR28654">
    <property type="entry name" value="AXIN INTERACTOR, DORSALIZATION-ASSOCIATED PROTEIN"/>
    <property type="match status" value="1"/>
</dbReference>
<dbReference type="SUPFAM" id="SSF109779">
    <property type="entry name" value="Domain from hypothetical 2610208m17rik protein"/>
    <property type="match status" value="1"/>
</dbReference>
<keyword evidence="5" id="KW-1185">Reference proteome</keyword>
<dbReference type="InterPro" id="IPR023421">
    <property type="entry name" value="AIDA_N"/>
</dbReference>
<dbReference type="GO" id="GO:0016020">
    <property type="term" value="C:membrane"/>
    <property type="evidence" value="ECO:0007669"/>
    <property type="project" value="TreeGrafter"/>
</dbReference>
<comment type="caution">
    <text evidence="4">The sequence shown here is derived from an EMBL/GenBank/DDBJ whole genome shotgun (WGS) entry which is preliminary data.</text>
</comment>
<dbReference type="PANTHER" id="PTHR28654:SF1">
    <property type="entry name" value="AXIN INTERACTOR, DORSALIZATION-ASSOCIATED PROTEIN"/>
    <property type="match status" value="1"/>
</dbReference>
<dbReference type="PROSITE" id="PS51911">
    <property type="entry name" value="C2_AIDA"/>
    <property type="match status" value="1"/>
</dbReference>
<proteinExistence type="inferred from homology"/>
<sequence length="398" mass="44689">MLSHPEDLKMEFLAQKHSNENVLDGLEGEEAADTYGRWMKQFQSCVQFDKWGQVVEAVEAYQALERTFTVRVENDTGMSEVGLEGVGGMTRRQRDNCVKLAFAMKLRIATMEDGRIDGPSNDEMDIILESFVAIVHGLVSFPLKLEQYDIQQSELDKIARFESMTPLKGEIEISHEVPTVPSIGPPHIDTAGSGGGGDARVEKSPVKYSSSQTPLTARLHSSSHVYSATAISNGGALKPPLPPSHTLSYFSLSLNKVGLKDASTYGYIDPYVIITVADARSCIIDQQQTPVSRQISGDYIHFDDIMVHLSIPIYQITEGNCGIFLELMHYKSEKKKCSCRCWSFLECDEVEDGEMCLEIYKKPADYAKRKNRIWLHSVKELFFHVKGFVRKVDQEEED</sequence>
<dbReference type="InterPro" id="IPR025939">
    <property type="entry name" value="Aida_C"/>
</dbReference>
<keyword evidence="2" id="KW-0217">Developmental protein</keyword>
<evidence type="ECO:0000313" key="4">
    <source>
        <dbReference type="EMBL" id="GMH80739.1"/>
    </source>
</evidence>